<dbReference type="PANTHER" id="PTHR36566">
    <property type="entry name" value="NICKEL INSERTION PROTEIN-RELATED"/>
    <property type="match status" value="1"/>
</dbReference>
<organism evidence="4 5">
    <name type="scientific">Candidatus Ornithomonoglobus intestinigallinarum</name>
    <dbReference type="NCBI Taxonomy" id="2840894"/>
    <lineage>
        <taxon>Bacteria</taxon>
        <taxon>Bacillati</taxon>
        <taxon>Bacillota</taxon>
        <taxon>Clostridia</taxon>
        <taxon>Candidatus Ornithomonoglobus</taxon>
    </lineage>
</organism>
<dbReference type="AlphaFoldDB" id="A0A9D1H3B2"/>
<dbReference type="GO" id="GO:0016829">
    <property type="term" value="F:lyase activity"/>
    <property type="evidence" value="ECO:0007669"/>
    <property type="project" value="UniProtKB-UniRule"/>
</dbReference>
<comment type="catalytic activity">
    <reaction evidence="2">
        <text>Ni(II)-pyridinium-3,5-bisthiocarboxylate mononucleotide = pyridinium-3,5-bisthiocarboxylate mononucleotide + Ni(2+)</text>
        <dbReference type="Rhea" id="RHEA:54784"/>
        <dbReference type="ChEBI" id="CHEBI:49786"/>
        <dbReference type="ChEBI" id="CHEBI:137372"/>
        <dbReference type="ChEBI" id="CHEBI:137373"/>
        <dbReference type="EC" id="4.99.1.12"/>
    </reaction>
</comment>
<dbReference type="InterPro" id="IPR002822">
    <property type="entry name" value="Ni_insertion"/>
</dbReference>
<reference evidence="4" key="2">
    <citation type="journal article" date="2021" name="PeerJ">
        <title>Extensive microbial diversity within the chicken gut microbiome revealed by metagenomics and culture.</title>
        <authorList>
            <person name="Gilroy R."/>
            <person name="Ravi A."/>
            <person name="Getino M."/>
            <person name="Pursley I."/>
            <person name="Horton D.L."/>
            <person name="Alikhan N.F."/>
            <person name="Baker D."/>
            <person name="Gharbi K."/>
            <person name="Hall N."/>
            <person name="Watson M."/>
            <person name="Adriaenssens E.M."/>
            <person name="Foster-Nyarko E."/>
            <person name="Jarju S."/>
            <person name="Secka A."/>
            <person name="Antonio M."/>
            <person name="Oren A."/>
            <person name="Chaudhuri R.R."/>
            <person name="La Ragione R."/>
            <person name="Hildebrand F."/>
            <person name="Pallen M.J."/>
        </authorList>
    </citation>
    <scope>NUCLEOTIDE SEQUENCE</scope>
    <source>
        <strain evidence="4">CHK181-108</strain>
    </source>
</reference>
<protein>
    <recommendedName>
        <fullName evidence="2">Pyridinium-3,5-bisthiocarboxylic acid mononucleotide nickel insertion protein</fullName>
        <shortName evidence="2">P2TMN nickel insertion protein</shortName>
        <ecNumber evidence="2">4.99.1.12</ecNumber>
    </recommendedName>
    <alternativeName>
        <fullName evidence="2">Nickel-pincer cofactor biosynthesis protein LarC</fullName>
    </alternativeName>
</protein>
<dbReference type="GO" id="GO:0016151">
    <property type="term" value="F:nickel cation binding"/>
    <property type="evidence" value="ECO:0007669"/>
    <property type="project" value="UniProtKB-UniRule"/>
</dbReference>
<evidence type="ECO:0000256" key="2">
    <source>
        <dbReference type="HAMAP-Rule" id="MF_01074"/>
    </source>
</evidence>
<comment type="similarity">
    <text evidence="2">Belongs to the LarC family.</text>
</comment>
<comment type="caution">
    <text evidence="4">The sequence shown here is derived from an EMBL/GenBank/DDBJ whole genome shotgun (WGS) entry which is preliminary data.</text>
</comment>
<dbReference type="Proteomes" id="UP000824165">
    <property type="component" value="Unassembled WGS sequence"/>
</dbReference>
<dbReference type="EMBL" id="DVLU01000053">
    <property type="protein sequence ID" value="HIT85346.1"/>
    <property type="molecule type" value="Genomic_DNA"/>
</dbReference>
<dbReference type="Gene3D" id="3.30.70.1380">
    <property type="entry name" value="Transcriptional regulatory protein pf0864 domain like"/>
    <property type="match status" value="1"/>
</dbReference>
<feature type="compositionally biased region" description="Basic and acidic residues" evidence="3">
    <location>
        <begin position="82"/>
        <end position="92"/>
    </location>
</feature>
<evidence type="ECO:0000313" key="4">
    <source>
        <dbReference type="EMBL" id="HIT85346.1"/>
    </source>
</evidence>
<proteinExistence type="inferred from homology"/>
<dbReference type="GO" id="GO:0051604">
    <property type="term" value="P:protein maturation"/>
    <property type="evidence" value="ECO:0007669"/>
    <property type="project" value="UniProtKB-UniRule"/>
</dbReference>
<dbReference type="EC" id="4.99.1.12" evidence="2"/>
<dbReference type="HAMAP" id="MF_01074">
    <property type="entry name" value="LarC"/>
    <property type="match status" value="1"/>
</dbReference>
<dbReference type="PANTHER" id="PTHR36566:SF1">
    <property type="entry name" value="PYRIDINIUM-3,5-BISTHIOCARBOXYLIC ACID MONONUCLEOTIDE NICKEL INSERTION PROTEIN"/>
    <property type="match status" value="1"/>
</dbReference>
<feature type="region of interest" description="Disordered" evidence="3">
    <location>
        <begin position="71"/>
        <end position="92"/>
    </location>
</feature>
<dbReference type="NCBIfam" id="TIGR00299">
    <property type="entry name" value="nickel pincer cofactor biosynthesis protein LarC"/>
    <property type="match status" value="1"/>
</dbReference>
<sequence>MKTLYIDCGMGAAGDMLMSALLELHPEPGAFIEKMNSICLPKVKISRKTDVKCGITGTHIDVTVGGVREDEHMHGHSHSHSHSHEHSHSREHTHMSMNGIRNIVSGLDIPESVKSDVLNIYTIIAEAESAAHGRPVEAVHFHEVGTMDAVADITGVCLLLHELRPEKIIASPVRTGSGTVRCAHGVLPVPAPATAYILKGIPTYGGNIRGELCTPTGAALLKYFADEFGDMPVMKTEKIGYGMGTKDFEAANCVRMMLGETDEESTDVYELCCNIDDMTGEELGFACDMLMKSGALDVFTVPVGMKKGRPGTLLVCICGREQRDSLTKAIFGYTSTLGVREHICRRHVMARREETIETPYGSVRIKRSGGFGTAGQKAEYDDIAKIAEEKSLSLKAAKALLGVE</sequence>
<gene>
    <name evidence="2 4" type="primary">larC</name>
    <name evidence="4" type="ORF">IAA60_05515</name>
</gene>
<keyword evidence="2" id="KW-0456">Lyase</keyword>
<keyword evidence="1 2" id="KW-0533">Nickel</keyword>
<name>A0A9D1H3B2_9FIRM</name>
<reference evidence="4" key="1">
    <citation type="submission" date="2020-10" db="EMBL/GenBank/DDBJ databases">
        <authorList>
            <person name="Gilroy R."/>
        </authorList>
    </citation>
    <scope>NUCLEOTIDE SEQUENCE</scope>
    <source>
        <strain evidence="4">CHK181-108</strain>
    </source>
</reference>
<evidence type="ECO:0000256" key="3">
    <source>
        <dbReference type="SAM" id="MobiDB-lite"/>
    </source>
</evidence>
<accession>A0A9D1H3B2</accession>
<dbReference type="Pfam" id="PF01969">
    <property type="entry name" value="Ni_insertion"/>
    <property type="match status" value="1"/>
</dbReference>
<evidence type="ECO:0000256" key="1">
    <source>
        <dbReference type="ARBA" id="ARBA00022596"/>
    </source>
</evidence>
<comment type="function">
    <text evidence="2">Involved in the biosynthesis of a nickel-pincer cofactor ((SCS)Ni(II) pincer complex). Binds Ni(2+), and functions in nickel delivery to pyridinium-3,5-bisthiocarboxylic acid mononucleotide (P2TMN), to form the mature cofactor. Is thus probably required for the activation of nickel-pincer cofactor-dependent enzymes.</text>
</comment>
<evidence type="ECO:0000313" key="5">
    <source>
        <dbReference type="Proteomes" id="UP000824165"/>
    </source>
</evidence>